<keyword evidence="1" id="KW-0812">Transmembrane</keyword>
<keyword evidence="1" id="KW-1133">Transmembrane helix</keyword>
<accession>A0A834GZ24</accession>
<dbReference type="PROSITE" id="PS51257">
    <property type="entry name" value="PROKAR_LIPOPROTEIN"/>
    <property type="match status" value="1"/>
</dbReference>
<dbReference type="GO" id="GO:0016020">
    <property type="term" value="C:membrane"/>
    <property type="evidence" value="ECO:0007669"/>
    <property type="project" value="TreeGrafter"/>
</dbReference>
<sequence length="188" mass="21177">MGFTSLRFLAVTTTTLGCAFSPKRQHSLPFRFQMQSLFTSTTSLLMFFSILTSRYAESDFLYVLPKRLIIGLFTLFLSMTSMIVASSATLYLAFGHDKFWILILVAILASLPVTSFASLQFSLLIDLISLTPDCYVEHCLRNFGDWSSDRNFIFDKESSGRFPVTSECSFKQCSLRLGTLETFAVVAQ</sequence>
<keyword evidence="3" id="KW-1185">Reference proteome</keyword>
<feature type="transmembrane region" description="Helical" evidence="1">
    <location>
        <begin position="68"/>
        <end position="93"/>
    </location>
</feature>
<evidence type="ECO:0000313" key="2">
    <source>
        <dbReference type="EMBL" id="KAF7142292.1"/>
    </source>
</evidence>
<evidence type="ECO:0000313" key="3">
    <source>
        <dbReference type="Proteomes" id="UP000626092"/>
    </source>
</evidence>
<dbReference type="PANTHER" id="PTHR24177:SF435">
    <property type="entry name" value="ANKYRIN REPEAT-CONTAINING PROTEIN NPR4-LIKE"/>
    <property type="match status" value="1"/>
</dbReference>
<dbReference type="EMBL" id="WJXA01000005">
    <property type="protein sequence ID" value="KAF7142292.1"/>
    <property type="molecule type" value="Genomic_DNA"/>
</dbReference>
<protein>
    <recommendedName>
        <fullName evidence="4">PGG domain-containing protein</fullName>
    </recommendedName>
</protein>
<comment type="caution">
    <text evidence="2">The sequence shown here is derived from an EMBL/GenBank/DDBJ whole genome shotgun (WGS) entry which is preliminary data.</text>
</comment>
<evidence type="ECO:0000256" key="1">
    <source>
        <dbReference type="SAM" id="Phobius"/>
    </source>
</evidence>
<feature type="transmembrane region" description="Helical" evidence="1">
    <location>
        <begin position="99"/>
        <end position="119"/>
    </location>
</feature>
<dbReference type="PANTHER" id="PTHR24177">
    <property type="entry name" value="CASKIN"/>
    <property type="match status" value="1"/>
</dbReference>
<organism evidence="2 3">
    <name type="scientific">Rhododendron simsii</name>
    <name type="common">Sims's rhododendron</name>
    <dbReference type="NCBI Taxonomy" id="118357"/>
    <lineage>
        <taxon>Eukaryota</taxon>
        <taxon>Viridiplantae</taxon>
        <taxon>Streptophyta</taxon>
        <taxon>Embryophyta</taxon>
        <taxon>Tracheophyta</taxon>
        <taxon>Spermatophyta</taxon>
        <taxon>Magnoliopsida</taxon>
        <taxon>eudicotyledons</taxon>
        <taxon>Gunneridae</taxon>
        <taxon>Pentapetalae</taxon>
        <taxon>asterids</taxon>
        <taxon>Ericales</taxon>
        <taxon>Ericaceae</taxon>
        <taxon>Ericoideae</taxon>
        <taxon>Rhodoreae</taxon>
        <taxon>Rhododendron</taxon>
    </lineage>
</organism>
<evidence type="ECO:0008006" key="4">
    <source>
        <dbReference type="Google" id="ProtNLM"/>
    </source>
</evidence>
<reference evidence="2" key="1">
    <citation type="submission" date="2019-11" db="EMBL/GenBank/DDBJ databases">
        <authorList>
            <person name="Liu Y."/>
            <person name="Hou J."/>
            <person name="Li T.-Q."/>
            <person name="Guan C.-H."/>
            <person name="Wu X."/>
            <person name="Wu H.-Z."/>
            <person name="Ling F."/>
            <person name="Zhang R."/>
            <person name="Shi X.-G."/>
            <person name="Ren J.-P."/>
            <person name="Chen E.-F."/>
            <person name="Sun J.-M."/>
        </authorList>
    </citation>
    <scope>NUCLEOTIDE SEQUENCE</scope>
    <source>
        <strain evidence="2">Adult_tree_wgs_1</strain>
        <tissue evidence="2">Leaves</tissue>
    </source>
</reference>
<keyword evidence="1" id="KW-0472">Membrane</keyword>
<name>A0A834GZ24_RHOSS</name>
<gene>
    <name evidence="2" type="ORF">RHSIM_Rhsim05G0147500</name>
</gene>
<dbReference type="Proteomes" id="UP000626092">
    <property type="component" value="Unassembled WGS sequence"/>
</dbReference>
<proteinExistence type="predicted"/>
<dbReference type="AlphaFoldDB" id="A0A834GZ24"/>
<dbReference type="OrthoDB" id="1652385at2759"/>